<protein>
    <submittedName>
        <fullName evidence="1">Uncharacterized protein</fullName>
    </submittedName>
</protein>
<dbReference type="MGI" id="MGI:1923477">
    <property type="gene designation" value="6530403G13Rik"/>
</dbReference>
<proteinExistence type="evidence at transcript level"/>
<reference evidence="1" key="4">
    <citation type="journal article" date="2001" name="Nature">
        <title>Functional annotation of a full-length mouse cDNA collection.</title>
        <authorList>
            <consortium name="The RIKEN Genome Exploration Research Group Phase II Team and the FANTOM Consortium"/>
        </authorList>
    </citation>
    <scope>NUCLEOTIDE SEQUENCE</scope>
    <source>
        <strain evidence="1">C57BL/6J</strain>
        <tissue evidence="1">Heart</tissue>
    </source>
</reference>
<reference evidence="1" key="1">
    <citation type="journal article" date="1999" name="Methods Enzymol.">
        <title>High-efficiency full-length cDNA cloning.</title>
        <authorList>
            <person name="Carninci P."/>
            <person name="Hayashizaki Y."/>
        </authorList>
    </citation>
    <scope>NUCLEOTIDE SEQUENCE</scope>
    <source>
        <strain evidence="1">C57BL/6J</strain>
        <tissue evidence="1">Heart</tissue>
    </source>
</reference>
<accession>Q8C3V9</accession>
<reference evidence="1" key="8">
    <citation type="journal article" date="2005" name="Science">
        <title>Antisense Transcription in the Mammalian Transcriptome.</title>
        <authorList>
            <consortium name="RIKEN Genome Exploration Research Group and Genome Science Group (Genome Network Project Core Group) and the FANTOM Consortium"/>
        </authorList>
    </citation>
    <scope>NUCLEOTIDE SEQUENCE</scope>
    <source>
        <strain evidence="1">C57BL/6J</strain>
        <tissue evidence="1">Heart</tissue>
    </source>
</reference>
<reference evidence="1" key="7">
    <citation type="journal article" date="2005" name="Science">
        <title>The Transcriptional Landscape of the Mammalian Genome.</title>
        <authorList>
            <consortium name="The FANTOM Consortium"/>
            <consortium name="Riken Genome Exploration Research Group and Genome Science Group (Genome Network Project Core Group)"/>
        </authorList>
    </citation>
    <scope>NUCLEOTIDE SEQUENCE</scope>
    <source>
        <strain evidence="1">C57BL/6J</strain>
        <tissue evidence="1">Heart</tissue>
    </source>
</reference>
<dbReference type="EMBL" id="AK084809">
    <property type="protein sequence ID" value="BAC39284.1"/>
    <property type="molecule type" value="mRNA"/>
</dbReference>
<gene>
    <name evidence="2" type="primary">6530403G13Rik</name>
</gene>
<reference evidence="1" key="5">
    <citation type="journal article" date="2002" name="Nature">
        <title>Analysis of the mouse transcriptome based on functional annotation of 60,770 full-length cDNAs.</title>
        <authorList>
            <consortium name="The FANTOM Consortium and the RIKEN Genome Exploration Research Group Phase I and II Team"/>
        </authorList>
    </citation>
    <scope>NUCLEOTIDE SEQUENCE</scope>
    <source>
        <strain evidence="1">C57BL/6J</strain>
        <tissue evidence="1">Heart</tissue>
    </source>
</reference>
<reference evidence="1" key="6">
    <citation type="submission" date="2002-04" db="EMBL/GenBank/DDBJ databases">
        <authorList>
            <person name="Adachi J."/>
            <person name="Aizawa K."/>
            <person name="Akimura T."/>
            <person name="Arakawa T."/>
            <person name="Bono H."/>
            <person name="Carninci P."/>
            <person name="Fukuda S."/>
            <person name="Furuno M."/>
            <person name="Hanagaki T."/>
            <person name="Hara A."/>
            <person name="Hashizume W."/>
            <person name="Hayashida K."/>
            <person name="Hayatsu N."/>
            <person name="Hiramoto K."/>
            <person name="Hiraoka T."/>
            <person name="Hirozane T."/>
            <person name="Hori F."/>
            <person name="Imotani K."/>
            <person name="Ishii Y."/>
            <person name="Itoh M."/>
            <person name="Kagawa I."/>
            <person name="Kasukawa T."/>
            <person name="Katoh H."/>
            <person name="Kawai J."/>
            <person name="Kojima Y."/>
            <person name="Kondo S."/>
            <person name="Konno H."/>
            <person name="Kouda M."/>
            <person name="Koya S."/>
            <person name="Kurihara C."/>
            <person name="Matsuyama T."/>
            <person name="Miyazaki A."/>
            <person name="Murata M."/>
            <person name="Nakamura M."/>
            <person name="Nishi K."/>
            <person name="Nomura K."/>
            <person name="Numazaki R."/>
            <person name="Ohno M."/>
            <person name="Ohsato N."/>
            <person name="Okazaki Y."/>
            <person name="Saito R."/>
            <person name="Saitoh H."/>
            <person name="Sakai C."/>
            <person name="Sakai K."/>
            <person name="Sakazume N."/>
            <person name="Sano H."/>
            <person name="Sasaki D."/>
            <person name="Shibata K."/>
            <person name="Shinagawa A."/>
            <person name="Shiraki T."/>
            <person name="Sogabe Y."/>
            <person name="Tagami M."/>
            <person name="Tagawa A."/>
            <person name="Takahashi F."/>
            <person name="Takaku-Akahira S."/>
            <person name="Takeda Y."/>
            <person name="Tanaka T."/>
            <person name="Tomaru A."/>
            <person name="Toya T."/>
            <person name="Yasunishi A."/>
            <person name="Muramatsu M."/>
            <person name="Hayashizaki Y."/>
        </authorList>
    </citation>
    <scope>NUCLEOTIDE SEQUENCE</scope>
    <source>
        <strain evidence="1">C57BL/6J</strain>
        <tissue evidence="1">Heart</tissue>
    </source>
</reference>
<feature type="non-terminal residue" evidence="1">
    <location>
        <position position="1"/>
    </location>
</feature>
<sequence>TPRRRDFPRPNGRLVRPGSCYLVPAVFWLWRLFEDSLPPLVTHIKTCISRGPFRRNSGGIRELRNLQAGGTSSPCLWKRLPWGFHSLSIKIAKPEASVAR</sequence>
<name>Q8C3V9_MOUSE</name>
<dbReference type="AGR" id="MGI:1923477"/>
<reference evidence="1" key="3">
    <citation type="journal article" date="2000" name="Genome Res.">
        <title>RIKEN integrated sequence analysis (RISA) system--384-format sequencing pipeline with 384 multicapillary sequencer.</title>
        <authorList>
            <person name="Shibata K."/>
            <person name="Itoh M."/>
            <person name="Aizawa K."/>
            <person name="Nagaoka S."/>
            <person name="Sasaki N."/>
            <person name="Carninci P."/>
            <person name="Konno H."/>
            <person name="Akiyama J."/>
            <person name="Nishi K."/>
            <person name="Kitsunai T."/>
            <person name="Tashiro H."/>
            <person name="Itoh M."/>
            <person name="Sumi N."/>
            <person name="Ishii Y."/>
            <person name="Nakamura S."/>
            <person name="Hazama M."/>
            <person name="Nishine T."/>
            <person name="Harada A."/>
            <person name="Yamamoto R."/>
            <person name="Matsumoto H."/>
            <person name="Sakaguchi S."/>
            <person name="Ikegami T."/>
            <person name="Kashiwagi K."/>
            <person name="Fujiwake S."/>
            <person name="Inoue K."/>
            <person name="Togawa Y."/>
            <person name="Izawa M."/>
            <person name="Ohara E."/>
            <person name="Watahiki M."/>
            <person name="Yoneda Y."/>
            <person name="Ishikawa T."/>
            <person name="Ozawa K."/>
            <person name="Tanaka T."/>
            <person name="Matsuura S."/>
            <person name="Kawai J."/>
            <person name="Okazaki Y."/>
            <person name="Muramatsu M."/>
            <person name="Inoue Y."/>
            <person name="Kira A."/>
            <person name="Hayashizaki Y."/>
        </authorList>
    </citation>
    <scope>NUCLEOTIDE SEQUENCE</scope>
    <source>
        <strain evidence="1">C57BL/6J</strain>
        <tissue evidence="1">Heart</tissue>
    </source>
</reference>
<evidence type="ECO:0000313" key="2">
    <source>
        <dbReference type="MGI" id="MGI:1923477"/>
    </source>
</evidence>
<organism evidence="1">
    <name type="scientific">Mus musculus</name>
    <name type="common">Mouse</name>
    <dbReference type="NCBI Taxonomy" id="10090"/>
    <lineage>
        <taxon>Eukaryota</taxon>
        <taxon>Metazoa</taxon>
        <taxon>Chordata</taxon>
        <taxon>Craniata</taxon>
        <taxon>Vertebrata</taxon>
        <taxon>Euteleostomi</taxon>
        <taxon>Mammalia</taxon>
        <taxon>Eutheria</taxon>
        <taxon>Euarchontoglires</taxon>
        <taxon>Glires</taxon>
        <taxon>Rodentia</taxon>
        <taxon>Myomorpha</taxon>
        <taxon>Muroidea</taxon>
        <taxon>Muridae</taxon>
        <taxon>Murinae</taxon>
        <taxon>Mus</taxon>
        <taxon>Mus</taxon>
    </lineage>
</organism>
<dbReference type="AlphaFoldDB" id="Q8C3V9"/>
<reference evidence="1" key="2">
    <citation type="journal article" date="2000" name="Genome Res.">
        <title>Normalization and subtraction of cap-trapper-selected cDNAs to prepare full-length cDNA libraries for rapid discovery of new genes.</title>
        <authorList>
            <person name="Carninci P."/>
            <person name="Shibata Y."/>
            <person name="Hayatsu N."/>
            <person name="Sugahara Y."/>
            <person name="Shibata K."/>
            <person name="Itoh M."/>
            <person name="Konno H."/>
            <person name="Okazaki Y."/>
            <person name="Muramatsu M."/>
            <person name="Hayashizaki Y."/>
        </authorList>
    </citation>
    <scope>NUCLEOTIDE SEQUENCE</scope>
    <source>
        <strain evidence="1">C57BL/6J</strain>
        <tissue evidence="1">Heart</tissue>
    </source>
</reference>
<evidence type="ECO:0000313" key="1">
    <source>
        <dbReference type="EMBL" id="BAC39284.1"/>
    </source>
</evidence>